<dbReference type="Pfam" id="PF00078">
    <property type="entry name" value="RVT_1"/>
    <property type="match status" value="1"/>
</dbReference>
<reference evidence="4" key="1">
    <citation type="submission" date="2018-02" db="EMBL/GenBank/DDBJ databases">
        <authorList>
            <person name="Cohen D.B."/>
            <person name="Kent A.D."/>
        </authorList>
    </citation>
    <scope>NUCLEOTIDE SEQUENCE</scope>
</reference>
<dbReference type="SUPFAM" id="SSF53098">
    <property type="entry name" value="Ribonuclease H-like"/>
    <property type="match status" value="1"/>
</dbReference>
<evidence type="ECO:0000313" key="4">
    <source>
        <dbReference type="EMBL" id="SPD26735.1"/>
    </source>
</evidence>
<proteinExistence type="predicted"/>
<evidence type="ECO:0000256" key="1">
    <source>
        <dbReference type="SAM" id="Coils"/>
    </source>
</evidence>
<protein>
    <recommendedName>
        <fullName evidence="3">Reverse transcriptase domain-containing protein</fullName>
    </recommendedName>
</protein>
<dbReference type="InterPro" id="IPR012337">
    <property type="entry name" value="RNaseH-like_sf"/>
</dbReference>
<dbReference type="InterPro" id="IPR043502">
    <property type="entry name" value="DNA/RNA_pol_sf"/>
</dbReference>
<keyword evidence="1" id="KW-0175">Coiled coil</keyword>
<feature type="domain" description="Reverse transcriptase" evidence="3">
    <location>
        <begin position="801"/>
        <end position="1049"/>
    </location>
</feature>
<dbReference type="PROSITE" id="PS50878">
    <property type="entry name" value="RT_POL"/>
    <property type="match status" value="1"/>
</dbReference>
<dbReference type="GO" id="GO:0004523">
    <property type="term" value="F:RNA-DNA hybrid ribonuclease activity"/>
    <property type="evidence" value="ECO:0007669"/>
    <property type="project" value="InterPro"/>
</dbReference>
<dbReference type="InterPro" id="IPR044730">
    <property type="entry name" value="RNase_H-like_dom_plant"/>
</dbReference>
<sequence length="1657" mass="189826">MEDIDGLWKRFSLKDQEDDKFDLSSMTPQDKPTLAAKFFTRRTINVEAVARTFKPLWQTKNSFSLQDVRDNMVLIEFKDQSDLERVLLGEPWSYDKYLIAFQRVGVGIAVEDLQFNRVDFWVQIQNLPILCMKKSVAETLGRSIGEVIRAQVHDEDSRSGRGMRVRVRVDITKPLNRGRRIGMSNGGEGWVSFQYERLPNFCYWCGIPTHGEKDCEVWLNTPEAEKDKEPEYGLWLRASQDRVLRLVHITVEGRSRRSSQPMGQNTEAAQPNQYPQGAAVVQPSPMEFDPTDMETAEEIDMALNFNSVTTENIETGGKAQTNGSEKGVGPNSPAILSKKVIGATNDIRSPLRDLTNTSAGLSQKPKVGTWKKLARAKRQGTNDTRRVTVAEKRACEDVIQCPALPNPMSYLSWNCRGLGNPGTVQELANIVRVKAPSAVFLMETWSTEDYLEKSYSNSHIDAIIKEGTEEAWRLTGVYGAPETHRREETWTLLRHLDRMFQLPWCCIGDFNEIVKMEEMKGRLARPDRQMRGFRSALDDCGLVDLRYRRFPFTWCNNRDPPYTTWVRLDRAVANMDWLHLFPKARVEHVDVAKSDHKCLWLQCSPPAFTKNKKRPFRFEETWMSDVGCETTIKKAWESSQRGTRMFKVWHKLKECKRQLGEWSRQSFGSIKKQIELVKQKIQQAETLAIQDREHDSLYGLRRELNSLLGKEEKMWRQRSRITWLAQGDRNTKYFHGRATQRQRRNHISRLSDGRGGWLETNEEIAGMMIEYYTTLFSTSHPSNLNEAVAEVPSVVTVEMNHNLTREFRAEEVEHAIKQMAPSKAPGPDDSQSAFVPGRLITDNVLIAFETLHHMHHNKVGREGAMALKLDMSKAYDRVEWRYLEQVMKKMGFHHKWIGLMTECISSVSYSILINGEPHGNIHPLRGLRQGDPLSPYLFLLCAEGLHSLIKKAESSGDMQGVSLCRGGPKITHLFFADDSLLFTNATTTACENIQSILGQYEKASGQQVNRDKTTIFFSKATPITTQNAIKDLLNVPIIRQYERYLGLPSLVGRNRAESFTQIKERVWHKLKGWKEKLLSQAGREVLIKAVAQAIPAYSMSCFRLPIKLCRELEVMIRRFWWSNNSEQKKINWVSWKKLCDPKRMGGMGFRDFQKFNEAILAKQVWRLMNDSSPLFYRVFKAKFFPHCSILETDTKTRGSYAWQSIFKARKVLLSDGVWRVGDGSKIKIWKNRWLLEDNHRSIITHGPQLLQDCTVDQLITKPKMEWDSALIDKLFLPYDAAAIKNIPLSDRAPSDKFYWPGTANGIYTVKSGYQTLLHHENQQLPGSSTKDALQPIWNSVWLLQIPKKCQHFAWRASREALPTRANLCRRKIPIDPTCENCRRNSPEDALHAVWNCPSIKSVWNREPWTQGLRASPVMDFADLFSKVLATASQQNTEVFIIISWLLWQRRNKKRLDQAVEDIDQVNNKARAYLNKFVSSFETPPPTEPNPAVTIKWQPSRYNKFKVNYDGAVFKETNKAGIGVIVRNQAGEVMATLVQKVRYPQSVESIEAWAAKRAVQFVSEIGLSEAEFEGDSKTVVAALNSSHPSSSQYGHLIEDAKSLASALASYRFTHVKHQGNAIAHALARMAITIDNIEVWMEDVPPPTKRLYLPKISPQ</sequence>
<dbReference type="CDD" id="cd01650">
    <property type="entry name" value="RT_nLTR_like"/>
    <property type="match status" value="1"/>
</dbReference>
<dbReference type="InterPro" id="IPR036691">
    <property type="entry name" value="Endo/exonu/phosph_ase_sf"/>
</dbReference>
<organism evidence="4">
    <name type="scientific">Fagus sylvatica</name>
    <name type="common">Beechnut</name>
    <dbReference type="NCBI Taxonomy" id="28930"/>
    <lineage>
        <taxon>Eukaryota</taxon>
        <taxon>Viridiplantae</taxon>
        <taxon>Streptophyta</taxon>
        <taxon>Embryophyta</taxon>
        <taxon>Tracheophyta</taxon>
        <taxon>Spermatophyta</taxon>
        <taxon>Magnoliopsida</taxon>
        <taxon>eudicotyledons</taxon>
        <taxon>Gunneridae</taxon>
        <taxon>Pentapetalae</taxon>
        <taxon>rosids</taxon>
        <taxon>fabids</taxon>
        <taxon>Fagales</taxon>
        <taxon>Fagaceae</taxon>
        <taxon>Fagus</taxon>
    </lineage>
</organism>
<evidence type="ECO:0000256" key="2">
    <source>
        <dbReference type="SAM" id="MobiDB-lite"/>
    </source>
</evidence>
<dbReference type="EMBL" id="OIVN01006163">
    <property type="protein sequence ID" value="SPD26735.1"/>
    <property type="molecule type" value="Genomic_DNA"/>
</dbReference>
<dbReference type="Gene3D" id="3.60.10.10">
    <property type="entry name" value="Endonuclease/exonuclease/phosphatase"/>
    <property type="match status" value="1"/>
</dbReference>
<feature type="compositionally biased region" description="Polar residues" evidence="2">
    <location>
        <begin position="258"/>
        <end position="275"/>
    </location>
</feature>
<gene>
    <name evidence="4" type="ORF">FSB_LOCUS54617</name>
</gene>
<dbReference type="InterPro" id="IPR002156">
    <property type="entry name" value="RNaseH_domain"/>
</dbReference>
<dbReference type="GO" id="GO:0003676">
    <property type="term" value="F:nucleic acid binding"/>
    <property type="evidence" value="ECO:0007669"/>
    <property type="project" value="InterPro"/>
</dbReference>
<dbReference type="InterPro" id="IPR036397">
    <property type="entry name" value="RNaseH_sf"/>
</dbReference>
<dbReference type="Pfam" id="PF13456">
    <property type="entry name" value="RVT_3"/>
    <property type="match status" value="1"/>
</dbReference>
<dbReference type="Pfam" id="PF13966">
    <property type="entry name" value="zf-RVT"/>
    <property type="match status" value="1"/>
</dbReference>
<dbReference type="SUPFAM" id="SSF56672">
    <property type="entry name" value="DNA/RNA polymerases"/>
    <property type="match status" value="1"/>
</dbReference>
<dbReference type="InterPro" id="IPR000477">
    <property type="entry name" value="RT_dom"/>
</dbReference>
<dbReference type="InterPro" id="IPR026960">
    <property type="entry name" value="RVT-Znf"/>
</dbReference>
<feature type="coiled-coil region" evidence="1">
    <location>
        <begin position="1448"/>
        <end position="1475"/>
    </location>
</feature>
<dbReference type="Gene3D" id="3.30.420.10">
    <property type="entry name" value="Ribonuclease H-like superfamily/Ribonuclease H"/>
    <property type="match status" value="1"/>
</dbReference>
<dbReference type="PANTHER" id="PTHR33116:SF86">
    <property type="entry name" value="REVERSE TRANSCRIPTASE DOMAIN-CONTAINING PROTEIN"/>
    <property type="match status" value="1"/>
</dbReference>
<evidence type="ECO:0000259" key="3">
    <source>
        <dbReference type="PROSITE" id="PS50878"/>
    </source>
</evidence>
<dbReference type="SUPFAM" id="SSF56219">
    <property type="entry name" value="DNase I-like"/>
    <property type="match status" value="1"/>
</dbReference>
<dbReference type="Pfam" id="PF14111">
    <property type="entry name" value="DUF4283"/>
    <property type="match status" value="1"/>
</dbReference>
<dbReference type="Pfam" id="PF14392">
    <property type="entry name" value="zf-CCHC_4"/>
    <property type="match status" value="1"/>
</dbReference>
<feature type="region of interest" description="Disordered" evidence="2">
    <location>
        <begin position="254"/>
        <end position="275"/>
    </location>
</feature>
<dbReference type="InterPro" id="IPR025558">
    <property type="entry name" value="DUF4283"/>
</dbReference>
<dbReference type="PANTHER" id="PTHR33116">
    <property type="entry name" value="REVERSE TRANSCRIPTASE ZINC-BINDING DOMAIN-CONTAINING PROTEIN-RELATED-RELATED"/>
    <property type="match status" value="1"/>
</dbReference>
<accession>A0A2N9IQU0</accession>
<name>A0A2N9IQU0_FAGSY</name>
<dbReference type="CDD" id="cd06222">
    <property type="entry name" value="RNase_H_like"/>
    <property type="match status" value="1"/>
</dbReference>
<dbReference type="InterPro" id="IPR025836">
    <property type="entry name" value="Zn_knuckle_CX2CX4HX4C"/>
</dbReference>